<protein>
    <submittedName>
        <fullName evidence="1">Flagellar capping protein</fullName>
    </submittedName>
</protein>
<evidence type="ECO:0000313" key="1">
    <source>
        <dbReference type="EMBL" id="EKC57075.1"/>
    </source>
</evidence>
<comment type="caution">
    <text evidence="1">The sequence shown here is derived from an EMBL/GenBank/DDBJ whole genome shotgun (WGS) entry which is preliminary data.</text>
</comment>
<dbReference type="EMBL" id="AJWZ01007375">
    <property type="protein sequence ID" value="EKC57075.1"/>
    <property type="molecule type" value="Genomic_DNA"/>
</dbReference>
<name>K1ST97_9ZZZZ</name>
<keyword evidence="1" id="KW-0966">Cell projection</keyword>
<accession>K1ST97</accession>
<keyword evidence="1" id="KW-0969">Cilium</keyword>
<keyword evidence="1" id="KW-0282">Flagellum</keyword>
<dbReference type="AlphaFoldDB" id="K1ST97"/>
<sequence length="150" mass="16640">RVLKSNSQTPTYKTDMSEAAQKYAIDLKENARELSNIANELSGSNGHGMVFKKSAVSDNPDAVTATFIGDSSSADDTSLDIEVRQLATSQINTGHYLQPNSRTVKPGDYSFDLNINNLTYEFQFNVDEEESNSDIQNKLARLINRSNIRT</sequence>
<feature type="non-terminal residue" evidence="1">
    <location>
        <position position="1"/>
    </location>
</feature>
<organism evidence="1">
    <name type="scientific">human gut metagenome</name>
    <dbReference type="NCBI Taxonomy" id="408170"/>
    <lineage>
        <taxon>unclassified sequences</taxon>
        <taxon>metagenomes</taxon>
        <taxon>organismal metagenomes</taxon>
    </lineage>
</organism>
<proteinExistence type="predicted"/>
<reference evidence="1" key="1">
    <citation type="journal article" date="2013" name="Environ. Microbiol.">
        <title>Microbiota from the distal guts of lean and obese adolescents exhibit partial functional redundancy besides clear differences in community structure.</title>
        <authorList>
            <person name="Ferrer M."/>
            <person name="Ruiz A."/>
            <person name="Lanza F."/>
            <person name="Haange S.B."/>
            <person name="Oberbach A."/>
            <person name="Till H."/>
            <person name="Bargiela R."/>
            <person name="Campoy C."/>
            <person name="Segura M.T."/>
            <person name="Richter M."/>
            <person name="von Bergen M."/>
            <person name="Seifert J."/>
            <person name="Suarez A."/>
        </authorList>
    </citation>
    <scope>NUCLEOTIDE SEQUENCE</scope>
</reference>
<gene>
    <name evidence="1" type="ORF">OBE_10730</name>
</gene>